<dbReference type="Pfam" id="PF08909">
    <property type="entry name" value="DUF1854"/>
    <property type="match status" value="1"/>
</dbReference>
<dbReference type="AlphaFoldDB" id="A0AA95F133"/>
<evidence type="ECO:0000259" key="1">
    <source>
        <dbReference type="Pfam" id="PF08909"/>
    </source>
</evidence>
<organism evidence="2 3">
    <name type="scientific">Candidatus Cohnella colombiensis</name>
    <dbReference type="NCBI Taxonomy" id="3121368"/>
    <lineage>
        <taxon>Bacteria</taxon>
        <taxon>Bacillati</taxon>
        <taxon>Bacillota</taxon>
        <taxon>Bacilli</taxon>
        <taxon>Bacillales</taxon>
        <taxon>Paenibacillaceae</taxon>
        <taxon>Cohnella</taxon>
    </lineage>
</organism>
<feature type="domain" description="DUF1854" evidence="1">
    <location>
        <begin position="35"/>
        <end position="162"/>
    </location>
</feature>
<sequence>MNEQTSMHWLNPHEMTFYRDEYDFICAQWKGKQERVKVSHLFPMTHPESWISVCSLQGEEWGIIQQLSTLDSISSTHLKRELQMSPYLPRIERIMMIRRRFNHFQWDVATDFGQFSFTTGPIYEAVLRLENGTKVITDVEDQKYIVANNFTLDPISGKLLARWL</sequence>
<evidence type="ECO:0000313" key="2">
    <source>
        <dbReference type="EMBL" id="WEK54948.1"/>
    </source>
</evidence>
<dbReference type="EMBL" id="CP119317">
    <property type="protein sequence ID" value="WEK54948.1"/>
    <property type="molecule type" value="Genomic_DNA"/>
</dbReference>
<keyword evidence="3" id="KW-1185">Reference proteome</keyword>
<protein>
    <submittedName>
        <fullName evidence="2">DUF1854 domain-containing protein</fullName>
    </submittedName>
</protein>
<reference evidence="2" key="1">
    <citation type="submission" date="2023-03" db="EMBL/GenBank/DDBJ databases">
        <title>Andean soil-derived lignocellulolytic bacterial consortium as a source of novel taxa and putative plastic-active enzymes.</title>
        <authorList>
            <person name="Diaz-Garcia L."/>
            <person name="Chuvochina M."/>
            <person name="Feuerriegel G."/>
            <person name="Bunk B."/>
            <person name="Sproer C."/>
            <person name="Streit W.R."/>
            <person name="Rodriguez L.M."/>
            <person name="Overmann J."/>
            <person name="Jimenez D.J."/>
        </authorList>
    </citation>
    <scope>NUCLEOTIDE SEQUENCE</scope>
    <source>
        <strain evidence="2">MAG 2441</strain>
    </source>
</reference>
<dbReference type="Proteomes" id="UP001178662">
    <property type="component" value="Chromosome"/>
</dbReference>
<proteinExistence type="predicted"/>
<evidence type="ECO:0000313" key="3">
    <source>
        <dbReference type="Proteomes" id="UP001178662"/>
    </source>
</evidence>
<gene>
    <name evidence="2" type="ORF">P0Y55_02360</name>
</gene>
<dbReference type="InterPro" id="IPR015005">
    <property type="entry name" value="DUF1854"/>
</dbReference>
<name>A0AA95F133_9BACL</name>
<accession>A0AA95F133</accession>